<gene>
    <name evidence="1" type="ORF">CORC01_03516</name>
</gene>
<comment type="caution">
    <text evidence="1">The sequence shown here is derived from an EMBL/GenBank/DDBJ whole genome shotgun (WGS) entry which is preliminary data.</text>
</comment>
<dbReference type="Proteomes" id="UP000176998">
    <property type="component" value="Unassembled WGS sequence"/>
</dbReference>
<sequence>MYAYDTDKNMFARRQDLGCIWYPLQPPYVRLPPGPHALDGPSFFSVEERLIHGADADAEAPFLVDIGGSIGHDLAEFHSYYPSAPGKLILQDLPVVIGQIQELKPAITPMVHDFEHRRDRFR</sequence>
<protein>
    <recommendedName>
        <fullName evidence="3">O-methyltransferase</fullName>
    </recommendedName>
</protein>
<evidence type="ECO:0000313" key="2">
    <source>
        <dbReference type="Proteomes" id="UP000176998"/>
    </source>
</evidence>
<dbReference type="InterPro" id="IPR029063">
    <property type="entry name" value="SAM-dependent_MTases_sf"/>
</dbReference>
<dbReference type="SUPFAM" id="SSF53335">
    <property type="entry name" value="S-adenosyl-L-methionine-dependent methyltransferases"/>
    <property type="match status" value="1"/>
</dbReference>
<dbReference type="GeneID" id="34556675"/>
<reference evidence="1 2" key="1">
    <citation type="submission" date="2016-09" db="EMBL/GenBank/DDBJ databases">
        <authorList>
            <person name="Capua I."/>
            <person name="De Benedictis P."/>
            <person name="Joannis T."/>
            <person name="Lombin L.H."/>
            <person name="Cattoli G."/>
        </authorList>
    </citation>
    <scope>NUCLEOTIDE SEQUENCE [LARGE SCALE GENOMIC DNA]</scope>
    <source>
        <strain evidence="1 2">IMI 309357</strain>
    </source>
</reference>
<name>A0A1G4BIF6_9PEZI</name>
<proteinExistence type="predicted"/>
<evidence type="ECO:0008006" key="3">
    <source>
        <dbReference type="Google" id="ProtNLM"/>
    </source>
</evidence>
<accession>A0A1G4BIF6</accession>
<dbReference type="OrthoDB" id="3340390at2759"/>
<dbReference type="Gene3D" id="3.40.50.150">
    <property type="entry name" value="Vaccinia Virus protein VP39"/>
    <property type="match status" value="1"/>
</dbReference>
<dbReference type="EMBL" id="MJBS01000021">
    <property type="protein sequence ID" value="OHF01201.1"/>
    <property type="molecule type" value="Genomic_DNA"/>
</dbReference>
<dbReference type="RefSeq" id="XP_022478343.1">
    <property type="nucleotide sequence ID" value="XM_022615165.1"/>
</dbReference>
<keyword evidence="2" id="KW-1185">Reference proteome</keyword>
<organism evidence="1 2">
    <name type="scientific">Colletotrichum orchidophilum</name>
    <dbReference type="NCBI Taxonomy" id="1209926"/>
    <lineage>
        <taxon>Eukaryota</taxon>
        <taxon>Fungi</taxon>
        <taxon>Dikarya</taxon>
        <taxon>Ascomycota</taxon>
        <taxon>Pezizomycotina</taxon>
        <taxon>Sordariomycetes</taxon>
        <taxon>Hypocreomycetidae</taxon>
        <taxon>Glomerellales</taxon>
        <taxon>Glomerellaceae</taxon>
        <taxon>Colletotrichum</taxon>
    </lineage>
</organism>
<dbReference type="AlphaFoldDB" id="A0A1G4BIF6"/>
<evidence type="ECO:0000313" key="1">
    <source>
        <dbReference type="EMBL" id="OHF01201.1"/>
    </source>
</evidence>